<dbReference type="PRINTS" id="PR01299">
    <property type="entry name" value="PYOCIN"/>
</dbReference>
<dbReference type="SUPFAM" id="SSF47345">
    <property type="entry name" value="Colicin E immunity proteins"/>
    <property type="match status" value="1"/>
</dbReference>
<protein>
    <submittedName>
        <fullName evidence="3">Bacteriocin immunity protein</fullName>
    </submittedName>
</protein>
<keyword evidence="2" id="KW-0079">Bacteriocin immunity</keyword>
<evidence type="ECO:0000313" key="4">
    <source>
        <dbReference type="Proteomes" id="UP000286351"/>
    </source>
</evidence>
<reference evidence="3 4" key="1">
    <citation type="submission" date="2016-10" db="EMBL/GenBank/DDBJ databases">
        <title>Comparative genome analysis of multiple Pseudomonas spp. focuses on biocontrol and plant growth promoting traits.</title>
        <authorList>
            <person name="Tao X.-Y."/>
            <person name="Taylor C.G."/>
        </authorList>
    </citation>
    <scope>NUCLEOTIDE SEQUENCE [LARGE SCALE GENOMIC DNA]</scope>
    <source>
        <strain evidence="3 4">38D4</strain>
    </source>
</reference>
<evidence type="ECO:0000256" key="2">
    <source>
        <dbReference type="ARBA" id="ARBA00023025"/>
    </source>
</evidence>
<sequence>MNLRNTLEEYTENEYLDLIECLFEGTYSSEAEHDAFVENIVLTSEHPDGTGILYDPREGVEDSPEGVLNAIKTWRAANGKPGFKPQ</sequence>
<dbReference type="Gene3D" id="1.10.1200.20">
    <property type="entry name" value="Colicin E immunity protein"/>
    <property type="match status" value="1"/>
</dbReference>
<dbReference type="CDD" id="cd16363">
    <property type="entry name" value="Col_Im_like"/>
    <property type="match status" value="1"/>
</dbReference>
<dbReference type="GO" id="GO:0030153">
    <property type="term" value="P:bacteriocin immunity"/>
    <property type="evidence" value="ECO:0007669"/>
    <property type="project" value="UniProtKB-KW"/>
</dbReference>
<dbReference type="InterPro" id="IPR035900">
    <property type="entry name" value="Colicin_E_sf"/>
</dbReference>
<proteinExistence type="inferred from homology"/>
<organism evidence="3 4">
    <name type="scientific">Pseudomonas brassicacearum</name>
    <dbReference type="NCBI Taxonomy" id="930166"/>
    <lineage>
        <taxon>Bacteria</taxon>
        <taxon>Pseudomonadati</taxon>
        <taxon>Pseudomonadota</taxon>
        <taxon>Gammaproteobacteria</taxon>
        <taxon>Pseudomonadales</taxon>
        <taxon>Pseudomonadaceae</taxon>
        <taxon>Pseudomonas</taxon>
    </lineage>
</organism>
<dbReference type="EMBL" id="MOBO01000006">
    <property type="protein sequence ID" value="RON40503.1"/>
    <property type="molecule type" value="Genomic_DNA"/>
</dbReference>
<dbReference type="RefSeq" id="WP_123365313.1">
    <property type="nucleotide sequence ID" value="NZ_MOBO01000006.1"/>
</dbReference>
<dbReference type="GO" id="GO:0015643">
    <property type="term" value="F:toxic substance binding"/>
    <property type="evidence" value="ECO:0007669"/>
    <property type="project" value="InterPro"/>
</dbReference>
<dbReference type="Proteomes" id="UP000286351">
    <property type="component" value="Unassembled WGS sequence"/>
</dbReference>
<accession>A0A423JS30</accession>
<evidence type="ECO:0000256" key="1">
    <source>
        <dbReference type="ARBA" id="ARBA00009346"/>
    </source>
</evidence>
<comment type="similarity">
    <text evidence="1">Belongs to the colicins ColE2/ColE8/ColE9 and pyocins S1/S2 family.</text>
</comment>
<dbReference type="Pfam" id="PF01320">
    <property type="entry name" value="Colicin_Pyocin"/>
    <property type="match status" value="1"/>
</dbReference>
<dbReference type="AlphaFoldDB" id="A0A423JS30"/>
<evidence type="ECO:0000313" key="3">
    <source>
        <dbReference type="EMBL" id="RON40503.1"/>
    </source>
</evidence>
<comment type="caution">
    <text evidence="3">The sequence shown here is derived from an EMBL/GenBank/DDBJ whole genome shotgun (WGS) entry which is preliminary data.</text>
</comment>
<dbReference type="InterPro" id="IPR000290">
    <property type="entry name" value="Colicin_pyocin"/>
</dbReference>
<gene>
    <name evidence="3" type="ORF">BK664_08045</name>
</gene>
<name>A0A423JS30_9PSED</name>